<feature type="compositionally biased region" description="Basic residues" evidence="5">
    <location>
        <begin position="1"/>
        <end position="10"/>
    </location>
</feature>
<evidence type="ECO:0000256" key="4">
    <source>
        <dbReference type="ARBA" id="ARBA00022827"/>
    </source>
</evidence>
<feature type="region of interest" description="Disordered" evidence="5">
    <location>
        <begin position="1"/>
        <end position="24"/>
    </location>
</feature>
<dbReference type="SUPFAM" id="SSF56645">
    <property type="entry name" value="Acyl-CoA dehydrogenase NM domain-like"/>
    <property type="match status" value="1"/>
</dbReference>
<dbReference type="GO" id="GO:0003995">
    <property type="term" value="F:acyl-CoA dehydrogenase activity"/>
    <property type="evidence" value="ECO:0007669"/>
    <property type="project" value="InterPro"/>
</dbReference>
<dbReference type="InterPro" id="IPR041504">
    <property type="entry name" value="AidB_N"/>
</dbReference>
<organism evidence="9">
    <name type="scientific">uncultured organism</name>
    <dbReference type="NCBI Taxonomy" id="155900"/>
    <lineage>
        <taxon>unclassified sequences</taxon>
        <taxon>environmental samples</taxon>
    </lineage>
</organism>
<dbReference type="AlphaFoldDB" id="A0A5B8RCD1"/>
<keyword evidence="4" id="KW-0274">FAD</keyword>
<evidence type="ECO:0000256" key="3">
    <source>
        <dbReference type="ARBA" id="ARBA00022630"/>
    </source>
</evidence>
<dbReference type="Gene3D" id="6.10.250.600">
    <property type="match status" value="1"/>
</dbReference>
<comment type="cofactor">
    <cofactor evidence="1">
        <name>FAD</name>
        <dbReference type="ChEBI" id="CHEBI:57692"/>
    </cofactor>
</comment>
<dbReference type="PROSITE" id="PS00072">
    <property type="entry name" value="ACYL_COA_DH_1"/>
    <property type="match status" value="1"/>
</dbReference>
<dbReference type="InterPro" id="IPR052904">
    <property type="entry name" value="Acyl-CoA_dehydrogenase-like"/>
</dbReference>
<keyword evidence="9" id="KW-0560">Oxidoreductase</keyword>
<feature type="domain" description="Acyl-CoA oxidase/dehydrogenase middle" evidence="7">
    <location>
        <begin position="186"/>
        <end position="281"/>
    </location>
</feature>
<dbReference type="SUPFAM" id="SSF47203">
    <property type="entry name" value="Acyl-CoA dehydrogenase C-terminal domain-like"/>
    <property type="match status" value="1"/>
</dbReference>
<sequence>MRFHRPRTRLGTHEVDNQPFPPDDYDAWATDRPLREQVTRLAPEWTASWLAALGEETGRGHWFEQAQQAERHPPELVAFDTGGRRVDEVHYHPAYHALMALAIGHDLHGVAWRRNAAGGHIAHIAGLYLFTQPEQGVCCPVTMTHAAVPALLAEPAVADDWLPWLMSTRYDARSLPAGEKAGATFGMAMTEKQGGSDVRANTTRAVAAGGDGEYVLTGHKWFCSAPMSDAFLTLAQADEGLTCFLVPRWRPDGARNGIRLQRLKDKCGNRSNASAEIEHDDAWARRVGPPGRGVRTIIEMVQQTRLDAATAPVGMMRQALVQAWHFCRARRAFGATLAEQPLMREVLADLALEVEAGLTMVLRLAAAFEAPADAAGERRLARLGTAAAKYWTNKRAPAVIAEAMECLGGNGYVETGPLARLYREAPVNGIWEGAGNVICLDVRRALVDDPEVEAAFLAELALARGADSRLDAAIEALPGELASVREDPAAARRATGALALALQASLLVRHAPAPVAEAFCASRLGGGGGYTLGCLPAGVDRDAILARIWPE</sequence>
<evidence type="ECO:0000259" key="7">
    <source>
        <dbReference type="Pfam" id="PF02770"/>
    </source>
</evidence>
<evidence type="ECO:0000256" key="1">
    <source>
        <dbReference type="ARBA" id="ARBA00001974"/>
    </source>
</evidence>
<keyword evidence="3" id="KW-0285">Flavoprotein</keyword>
<dbReference type="EC" id="1.3.99.-" evidence="9"/>
<evidence type="ECO:0000259" key="6">
    <source>
        <dbReference type="Pfam" id="PF00441"/>
    </source>
</evidence>
<evidence type="ECO:0000259" key="8">
    <source>
        <dbReference type="Pfam" id="PF18158"/>
    </source>
</evidence>
<reference evidence="9" key="1">
    <citation type="submission" date="2019-06" db="EMBL/GenBank/DDBJ databases">
        <authorList>
            <person name="Murdoch R.W."/>
            <person name="Fathepure B."/>
        </authorList>
    </citation>
    <scope>NUCLEOTIDE SEQUENCE</scope>
</reference>
<feature type="domain" description="Adaptive response protein AidB N-terminal" evidence="8">
    <location>
        <begin position="17"/>
        <end position="172"/>
    </location>
</feature>
<feature type="domain" description="Acyl-CoA dehydrogenase/oxidase C-terminal" evidence="6">
    <location>
        <begin position="291"/>
        <end position="446"/>
    </location>
</feature>
<comment type="similarity">
    <text evidence="2">Belongs to the acyl-CoA dehydrogenase family.</text>
</comment>
<dbReference type="Pfam" id="PF02770">
    <property type="entry name" value="Acyl-CoA_dh_M"/>
    <property type="match status" value="1"/>
</dbReference>
<dbReference type="Gene3D" id="1.20.140.10">
    <property type="entry name" value="Butyryl-CoA Dehydrogenase, subunit A, domain 3"/>
    <property type="match status" value="1"/>
</dbReference>
<proteinExistence type="inferred from homology"/>
<dbReference type="InterPro" id="IPR036250">
    <property type="entry name" value="AcylCo_DH-like_C"/>
</dbReference>
<dbReference type="Gene3D" id="2.40.110.20">
    <property type="match status" value="1"/>
</dbReference>
<dbReference type="PANTHER" id="PTHR42707:SF3">
    <property type="entry name" value="ACYL-COA DEHYDROGENASE AIDB-RELATED"/>
    <property type="match status" value="1"/>
</dbReference>
<evidence type="ECO:0000313" key="9">
    <source>
        <dbReference type="EMBL" id="QEA04435.1"/>
    </source>
</evidence>
<evidence type="ECO:0000256" key="5">
    <source>
        <dbReference type="SAM" id="MobiDB-lite"/>
    </source>
</evidence>
<dbReference type="EMBL" id="MN079084">
    <property type="protein sequence ID" value="QEA04435.1"/>
    <property type="molecule type" value="Genomic_DNA"/>
</dbReference>
<dbReference type="InterPro" id="IPR006089">
    <property type="entry name" value="Acyl-CoA_DH_CS"/>
</dbReference>
<evidence type="ECO:0000256" key="2">
    <source>
        <dbReference type="ARBA" id="ARBA00009347"/>
    </source>
</evidence>
<dbReference type="InterPro" id="IPR009100">
    <property type="entry name" value="AcylCoA_DH/oxidase_NM_dom_sf"/>
</dbReference>
<dbReference type="Pfam" id="PF18158">
    <property type="entry name" value="AidB_N"/>
    <property type="match status" value="1"/>
</dbReference>
<dbReference type="Pfam" id="PF00441">
    <property type="entry name" value="Acyl-CoA_dh_1"/>
    <property type="match status" value="1"/>
</dbReference>
<accession>A0A5B8RCD1</accession>
<gene>
    <name evidence="9" type="primary">aidB</name>
    <name evidence="9" type="ORF">KBTEX_00743</name>
</gene>
<dbReference type="InterPro" id="IPR009075">
    <property type="entry name" value="AcylCo_DH/oxidase_C"/>
</dbReference>
<name>A0A5B8RCD1_9ZZZZ</name>
<dbReference type="InterPro" id="IPR006091">
    <property type="entry name" value="Acyl-CoA_Oxase/DH_mid-dom"/>
</dbReference>
<protein>
    <submittedName>
        <fullName evidence="9">Putative acyl-CoA dehydrogenase AidB</fullName>
        <ecNumber evidence="9">1.3.99.-</ecNumber>
    </submittedName>
</protein>
<dbReference type="PANTHER" id="PTHR42707">
    <property type="entry name" value="ACYL-COA DEHYDROGENASE"/>
    <property type="match status" value="1"/>
</dbReference>